<evidence type="ECO:0000256" key="8">
    <source>
        <dbReference type="ARBA" id="ARBA00023098"/>
    </source>
</evidence>
<dbReference type="EC" id="2.3.1.20" evidence="4"/>
<comment type="similarity">
    <text evidence="3">Belongs to the long-chain O-acyltransferase family.</text>
</comment>
<evidence type="ECO:0000256" key="1">
    <source>
        <dbReference type="ARBA" id="ARBA00004771"/>
    </source>
</evidence>
<keyword evidence="8" id="KW-0443">Lipid metabolism</keyword>
<evidence type="ECO:0000259" key="11">
    <source>
        <dbReference type="Pfam" id="PF03007"/>
    </source>
</evidence>
<keyword evidence="14" id="KW-1185">Reference proteome</keyword>
<keyword evidence="9" id="KW-0012">Acyltransferase</keyword>
<evidence type="ECO:0000256" key="3">
    <source>
        <dbReference type="ARBA" id="ARBA00009587"/>
    </source>
</evidence>
<dbReference type="InterPro" id="IPR009721">
    <property type="entry name" value="O-acyltransferase_WSD1_C"/>
</dbReference>
<dbReference type="PANTHER" id="PTHR31650">
    <property type="entry name" value="O-ACYLTRANSFERASE (WSD1-LIKE) FAMILY PROTEIN"/>
    <property type="match status" value="1"/>
</dbReference>
<protein>
    <recommendedName>
        <fullName evidence="4">diacylglycerol O-acyltransferase</fullName>
        <ecNumber evidence="4">2.3.1.20</ecNumber>
    </recommendedName>
</protein>
<evidence type="ECO:0000313" key="13">
    <source>
        <dbReference type="EMBL" id="MCP3420497.1"/>
    </source>
</evidence>
<evidence type="ECO:0000256" key="6">
    <source>
        <dbReference type="ARBA" id="ARBA00022679"/>
    </source>
</evidence>
<feature type="domain" description="O-acyltransferase WSD1-like N-terminal" evidence="11">
    <location>
        <begin position="27"/>
        <end position="273"/>
    </location>
</feature>
<dbReference type="RefSeq" id="WP_254179730.1">
    <property type="nucleotide sequence ID" value="NZ_JANARS010000001.1"/>
</dbReference>
<comment type="pathway">
    <text evidence="2">Lipid metabolism.</text>
</comment>
<evidence type="ECO:0000256" key="9">
    <source>
        <dbReference type="ARBA" id="ARBA00023315"/>
    </source>
</evidence>
<accession>A0ABT1KRY4</accession>
<dbReference type="PANTHER" id="PTHR31650:SF1">
    <property type="entry name" value="WAX ESTER SYNTHASE_DIACYLGLYCEROL ACYLTRANSFERASE 4-RELATED"/>
    <property type="match status" value="1"/>
</dbReference>
<dbReference type="Gene3D" id="3.30.559.30">
    <property type="entry name" value="Nonribosomal peptide synthetase, condensation domain"/>
    <property type="match status" value="1"/>
</dbReference>
<dbReference type="Proteomes" id="UP001204524">
    <property type="component" value="Unassembled WGS sequence"/>
</dbReference>
<dbReference type="SUPFAM" id="SSF52777">
    <property type="entry name" value="CoA-dependent acyltransferases"/>
    <property type="match status" value="2"/>
</dbReference>
<dbReference type="InterPro" id="IPR045034">
    <property type="entry name" value="O-acyltransferase_WSD1-like"/>
</dbReference>
<comment type="pathway">
    <text evidence="1">Glycerolipid metabolism; triacylglycerol biosynthesis.</text>
</comment>
<reference evidence="13 14" key="1">
    <citation type="submission" date="2022-06" db="EMBL/GenBank/DDBJ databases">
        <authorList>
            <person name="So Y."/>
        </authorList>
    </citation>
    <scope>NUCLEOTIDE SEQUENCE [LARGE SCALE GENOMIC DNA]</scope>
    <source>
        <strain evidence="13 14">STR3</strain>
    </source>
</reference>
<keyword evidence="7" id="KW-0319">Glycerol metabolism</keyword>
<evidence type="ECO:0000256" key="2">
    <source>
        <dbReference type="ARBA" id="ARBA00005189"/>
    </source>
</evidence>
<evidence type="ECO:0000256" key="7">
    <source>
        <dbReference type="ARBA" id="ARBA00022798"/>
    </source>
</evidence>
<dbReference type="InterPro" id="IPR023213">
    <property type="entry name" value="CAT-like_dom_sf"/>
</dbReference>
<organism evidence="13 14">
    <name type="scientific">Nocardioides pinisoli</name>
    <dbReference type="NCBI Taxonomy" id="2950279"/>
    <lineage>
        <taxon>Bacteria</taxon>
        <taxon>Bacillati</taxon>
        <taxon>Actinomycetota</taxon>
        <taxon>Actinomycetes</taxon>
        <taxon>Propionibacteriales</taxon>
        <taxon>Nocardioidaceae</taxon>
        <taxon>Nocardioides</taxon>
    </lineage>
</organism>
<keyword evidence="5" id="KW-0444">Lipid biosynthesis</keyword>
<evidence type="ECO:0000256" key="10">
    <source>
        <dbReference type="ARBA" id="ARBA00048109"/>
    </source>
</evidence>
<dbReference type="Gene3D" id="3.30.559.10">
    <property type="entry name" value="Chloramphenicol acetyltransferase-like domain"/>
    <property type="match status" value="1"/>
</dbReference>
<evidence type="ECO:0000259" key="12">
    <source>
        <dbReference type="Pfam" id="PF06974"/>
    </source>
</evidence>
<dbReference type="InterPro" id="IPR004255">
    <property type="entry name" value="O-acyltransferase_WSD1_N"/>
</dbReference>
<dbReference type="EMBL" id="JANARS010000001">
    <property type="protein sequence ID" value="MCP3420497.1"/>
    <property type="molecule type" value="Genomic_DNA"/>
</dbReference>
<name>A0ABT1KRY4_9ACTN</name>
<feature type="domain" description="O-acyltransferase WSD1 C-terminal" evidence="12">
    <location>
        <begin position="313"/>
        <end position="455"/>
    </location>
</feature>
<evidence type="ECO:0000256" key="5">
    <source>
        <dbReference type="ARBA" id="ARBA00022516"/>
    </source>
</evidence>
<evidence type="ECO:0000256" key="4">
    <source>
        <dbReference type="ARBA" id="ARBA00013244"/>
    </source>
</evidence>
<keyword evidence="6" id="KW-0808">Transferase</keyword>
<comment type="caution">
    <text evidence="13">The sequence shown here is derived from an EMBL/GenBank/DDBJ whole genome shotgun (WGS) entry which is preliminary data.</text>
</comment>
<comment type="catalytic activity">
    <reaction evidence="10">
        <text>an acyl-CoA + a 1,2-diacyl-sn-glycerol = a triacyl-sn-glycerol + CoA</text>
        <dbReference type="Rhea" id="RHEA:10868"/>
        <dbReference type="ChEBI" id="CHEBI:17815"/>
        <dbReference type="ChEBI" id="CHEBI:57287"/>
        <dbReference type="ChEBI" id="CHEBI:58342"/>
        <dbReference type="ChEBI" id="CHEBI:64615"/>
        <dbReference type="EC" id="2.3.1.20"/>
    </reaction>
</comment>
<proteinExistence type="inferred from homology"/>
<gene>
    <name evidence="13" type="ORF">NCI01_01685</name>
</gene>
<sequence>MSIRLHVREGPHHPAPRHVAYDVERASTADRAFLAMQGGGRAEQIGVALVLDPGPDGPDVATVTRLVAERLPAVPRLRQRLVSTPWGCGGPIWVDDAQFDVARHVRHVTCPVSGDEQAFLDTVVSLVAAPLPVDAPLWSAAVVTGRADGATSLVVVLHHVLADGVGGLAVLAALVDPGGHAPAQPFPRARPRARELALDAWRTRLRSLGRWSEWVGQVRRSFAAAGGVVPPRAAPCSLLRPTGPRRAIGVVAVDGDALRVAAHQFGATGNDAVLAAVAGALQGVLRARGEAVDALVMAVPVSGRGSDDGASLGNMVSPMLVRVPTAGDARSRLLAVSREVRRHRSDASGPPPIALLGGLFRPLAALGGFRWYMRHQQRLHTLVSHVRGPEEAVHLAGRRVRAAVPVALSESGNITAYFEVLSYAGTVTVTAIVDPDRFPDLDGLLAGLRDELDAITGLEP</sequence>
<dbReference type="Pfam" id="PF06974">
    <property type="entry name" value="WS_DGAT_C"/>
    <property type="match status" value="1"/>
</dbReference>
<dbReference type="Pfam" id="PF03007">
    <property type="entry name" value="WS_DGAT_cat"/>
    <property type="match status" value="1"/>
</dbReference>
<evidence type="ECO:0000313" key="14">
    <source>
        <dbReference type="Proteomes" id="UP001204524"/>
    </source>
</evidence>